<evidence type="ECO:0008006" key="4">
    <source>
        <dbReference type="Google" id="ProtNLM"/>
    </source>
</evidence>
<evidence type="ECO:0000256" key="1">
    <source>
        <dbReference type="SAM" id="Coils"/>
    </source>
</evidence>
<name>U2FQE0_9GAMM</name>
<reference evidence="2 3" key="2">
    <citation type="journal article" date="2013" name="PLoS ONE">
        <title>INDIGO - INtegrated Data Warehouse of MIcrobial GenOmes with Examples from the Red Sea Extremophiles.</title>
        <authorList>
            <person name="Alam I."/>
            <person name="Antunes A."/>
            <person name="Kamau A.A."/>
            <person name="Ba Alawi W."/>
            <person name="Kalkatawi M."/>
            <person name="Stingl U."/>
            <person name="Bajic V.B."/>
        </authorList>
    </citation>
    <scope>NUCLEOTIDE SEQUENCE [LARGE SCALE GENOMIC DNA]</scope>
    <source>
        <strain evidence="2 3">E1L3A</strain>
    </source>
</reference>
<sequence>MSQFEIAHFEDRVEALIEAYRVLLHDYEALKTSYEQEQARNRETRERLNGVIERIRALEAEADNA</sequence>
<gene>
    <name evidence="2" type="ORF">SSPSH_002804</name>
</gene>
<accession>U2FQE0</accession>
<dbReference type="STRING" id="1033802.SSPSH_002804"/>
<keyword evidence="1" id="KW-0175">Coiled coil</keyword>
<dbReference type="EMBL" id="AFNV02000020">
    <property type="protein sequence ID" value="ERJ18344.1"/>
    <property type="molecule type" value="Genomic_DNA"/>
</dbReference>
<evidence type="ECO:0000313" key="3">
    <source>
        <dbReference type="Proteomes" id="UP000006242"/>
    </source>
</evidence>
<dbReference type="OrthoDB" id="7066546at2"/>
<proteinExistence type="predicted"/>
<reference evidence="2 3" key="1">
    <citation type="journal article" date="2011" name="J. Bacteriol.">
        <title>Genome sequence of Salinisphaera shabanensis, a gammaproteobacterium from the harsh, variable environment of the brine-seawater interface of the Shaban Deep in the Red Sea.</title>
        <authorList>
            <person name="Antunes A."/>
            <person name="Alam I."/>
            <person name="Bajic V.B."/>
            <person name="Stingl U."/>
        </authorList>
    </citation>
    <scope>NUCLEOTIDE SEQUENCE [LARGE SCALE GENOMIC DNA]</scope>
    <source>
        <strain evidence="2 3">E1L3A</strain>
    </source>
</reference>
<dbReference type="RefSeq" id="WP_006913567.1">
    <property type="nucleotide sequence ID" value="NZ_AFNV02000020.1"/>
</dbReference>
<keyword evidence="3" id="KW-1185">Reference proteome</keyword>
<dbReference type="AlphaFoldDB" id="U2FQE0"/>
<comment type="caution">
    <text evidence="2">The sequence shown here is derived from an EMBL/GenBank/DDBJ whole genome shotgun (WGS) entry which is preliminary data.</text>
</comment>
<feature type="coiled-coil region" evidence="1">
    <location>
        <begin position="17"/>
        <end position="61"/>
    </location>
</feature>
<dbReference type="Proteomes" id="UP000006242">
    <property type="component" value="Unassembled WGS sequence"/>
</dbReference>
<organism evidence="2 3">
    <name type="scientific">Salinisphaera shabanensis E1L3A</name>
    <dbReference type="NCBI Taxonomy" id="1033802"/>
    <lineage>
        <taxon>Bacteria</taxon>
        <taxon>Pseudomonadati</taxon>
        <taxon>Pseudomonadota</taxon>
        <taxon>Gammaproteobacteria</taxon>
        <taxon>Salinisphaerales</taxon>
        <taxon>Salinisphaeraceae</taxon>
        <taxon>Salinisphaera</taxon>
    </lineage>
</organism>
<evidence type="ECO:0000313" key="2">
    <source>
        <dbReference type="EMBL" id="ERJ18344.1"/>
    </source>
</evidence>
<protein>
    <recommendedName>
        <fullName evidence="4">Cell division protein ZapB</fullName>
    </recommendedName>
</protein>